<dbReference type="SMART" id="SM00181">
    <property type="entry name" value="EGF"/>
    <property type="match status" value="7"/>
</dbReference>
<dbReference type="SMART" id="SM00261">
    <property type="entry name" value="FU"/>
    <property type="match status" value="3"/>
</dbReference>
<feature type="signal peptide" evidence="2">
    <location>
        <begin position="1"/>
        <end position="16"/>
    </location>
</feature>
<dbReference type="VEuPathDB" id="GiardiaDB:GLP15_1350"/>
<dbReference type="PANTHER" id="PTHR23275">
    <property type="entry name" value="CABRIOLET.-RELATED"/>
    <property type="match status" value="1"/>
</dbReference>
<feature type="domain" description="EGF-like" evidence="3">
    <location>
        <begin position="387"/>
        <end position="430"/>
    </location>
</feature>
<dbReference type="InterPro" id="IPR006212">
    <property type="entry name" value="Furin_repeat"/>
</dbReference>
<evidence type="ECO:0000256" key="2">
    <source>
        <dbReference type="SAM" id="SignalP"/>
    </source>
</evidence>
<name>E1F856_GIAIA</name>
<proteinExistence type="predicted"/>
<reference evidence="4 5" key="1">
    <citation type="journal article" date="2010" name="BMC Genomics">
        <title>Genome analysis and comparative genomics of a Giardia intestinalis assemblage E isolate.</title>
        <authorList>
            <person name="Jerlstrom-Hultqvist J."/>
            <person name="Franzen O."/>
            <person name="Ankarklev J."/>
            <person name="Xu F."/>
            <person name="Nohynkova E."/>
            <person name="Andersson J.O."/>
            <person name="Svard S.G."/>
            <person name="Andersson B."/>
        </authorList>
    </citation>
    <scope>NUCLEOTIDE SEQUENCE [LARGE SCALE GENOMIC DNA]</scope>
    <source>
        <strain evidence="4 5">P15</strain>
    </source>
</reference>
<keyword evidence="1" id="KW-0812">Transmembrane</keyword>
<dbReference type="Pfam" id="PF03302">
    <property type="entry name" value="VSP"/>
    <property type="match status" value="1"/>
</dbReference>
<sequence>MLLIALLFVSSTLAEACQPDGDHAATCTSAKCEVVGSSEICTQCKTGGVPIDGFCRPVGSPQVITAGCTRGDGTALEQTASTCEKCGSGYFLFMGGCYRTESQAGSEICTAARDGKCTTCKTGGGVFQSPANPMTPGNECVLCSDVTPRDGVMGVASCYTCTAPGGGSGAATCTTCQSGYYKESTECKKCVAGCIDCNAASQCTTCEDGKYLKDGNSCVDPSGCTGANYPDPESRTCKASGIGSCTNCVYNATVNKPQCTACDGGKKVKTAVDGTTTCIDLSSGCEDSNHFKADGDAGCVLCSDTSGDNPAENKGLEGCSACTKQPSNPPICTGCLPGYYDSAPSTFKCKPCDGNCATCGSAGKDKCDTCKPGFFLKVSGTPGECFPCDDTANGGSEGCGVCSSNNGFECTGCKPNYKQTGARSGSVTCTKVCEDETACGGTAGACDATVVDENGTTKHYCSFCGESGKFPIDGKCTNVNAGNDGCANGVCKSCTTGYFLYMGGCYKYDAALGNHMCSTSTAPGVCSTPNPNKQFFVVPEAAATQQSVLACGNPLGTAVGDKTYVGVEGCSQCTAPAQLDAPGMAAATCTACGEGRKPNKSGIGCVACSVENCKHCRVDGVCEECSSGFSLEGAKCVSTGGPNLSTGAIAGISVAAIVVVGGLVGFLCWWFICRGKA</sequence>
<dbReference type="AlphaFoldDB" id="E1F856"/>
<dbReference type="InterPro" id="IPR052798">
    <property type="entry name" value="Giardia_VSA"/>
</dbReference>
<dbReference type="InterPro" id="IPR005127">
    <property type="entry name" value="Giardia_VSP"/>
</dbReference>
<keyword evidence="2" id="KW-0732">Signal</keyword>
<feature type="domain" description="EGF-like" evidence="3">
    <location>
        <begin position="236"/>
        <end position="279"/>
    </location>
</feature>
<comment type="caution">
    <text evidence="4">The sequence shown here is derived from an EMBL/GenBank/DDBJ whole genome shotgun (WGS) entry which is preliminary data.</text>
</comment>
<dbReference type="InterPro" id="IPR000742">
    <property type="entry name" value="EGF"/>
</dbReference>
<dbReference type="EMBL" id="ACVC01000232">
    <property type="protein sequence ID" value="EFO61300.1"/>
    <property type="molecule type" value="Genomic_DNA"/>
</dbReference>
<feature type="domain" description="EGF-like" evidence="3">
    <location>
        <begin position="607"/>
        <end position="637"/>
    </location>
</feature>
<evidence type="ECO:0000259" key="3">
    <source>
        <dbReference type="SMART" id="SM00181"/>
    </source>
</evidence>
<dbReference type="OMA" id="TGHCYSC"/>
<accession>E1F856</accession>
<evidence type="ECO:0000313" key="5">
    <source>
        <dbReference type="Proteomes" id="UP000008974"/>
    </source>
</evidence>
<dbReference type="Proteomes" id="UP000008974">
    <property type="component" value="Unassembled WGS sequence"/>
</dbReference>
<dbReference type="InterPro" id="IPR009030">
    <property type="entry name" value="Growth_fac_rcpt_cys_sf"/>
</dbReference>
<gene>
    <name evidence="4" type="ORF">GLP15_1350</name>
</gene>
<feature type="domain" description="EGF-like" evidence="3">
    <location>
        <begin position="301"/>
        <end position="350"/>
    </location>
</feature>
<evidence type="ECO:0000256" key="1">
    <source>
        <dbReference type="SAM" id="Phobius"/>
    </source>
</evidence>
<feature type="domain" description="EGF-like" evidence="3">
    <location>
        <begin position="142"/>
        <end position="188"/>
    </location>
</feature>
<dbReference type="Gene3D" id="2.10.220.10">
    <property type="entry name" value="Hormone Receptor, Insulin-like Growth Factor Receptor 1, Chain A, domain 2"/>
    <property type="match status" value="3"/>
</dbReference>
<dbReference type="OrthoDB" id="3355217at2759"/>
<dbReference type="SUPFAM" id="SSF57184">
    <property type="entry name" value="Growth factor receptor domain"/>
    <property type="match status" value="3"/>
</dbReference>
<evidence type="ECO:0000313" key="4">
    <source>
        <dbReference type="EMBL" id="EFO61300.1"/>
    </source>
</evidence>
<feature type="domain" description="EGF-like" evidence="3">
    <location>
        <begin position="351"/>
        <end position="386"/>
    </location>
</feature>
<feature type="domain" description="EGF-like" evidence="3">
    <location>
        <begin position="189"/>
        <end position="219"/>
    </location>
</feature>
<feature type="transmembrane region" description="Helical" evidence="1">
    <location>
        <begin position="648"/>
        <end position="672"/>
    </location>
</feature>
<keyword evidence="1" id="KW-0472">Membrane</keyword>
<feature type="chain" id="PRO_5003145070" evidence="2">
    <location>
        <begin position="17"/>
        <end position="677"/>
    </location>
</feature>
<keyword evidence="1" id="KW-1133">Transmembrane helix</keyword>
<organism evidence="4 5">
    <name type="scientific">Giardia intestinalis (strain P15)</name>
    <name type="common">Giardia lamblia</name>
    <dbReference type="NCBI Taxonomy" id="658858"/>
    <lineage>
        <taxon>Eukaryota</taxon>
        <taxon>Metamonada</taxon>
        <taxon>Diplomonadida</taxon>
        <taxon>Hexamitidae</taxon>
        <taxon>Giardiinae</taxon>
        <taxon>Giardia</taxon>
    </lineage>
</organism>
<dbReference type="PANTHER" id="PTHR23275:SF100">
    <property type="entry name" value="EGF-LIKE DOMAIN-CONTAINING PROTEIN"/>
    <property type="match status" value="1"/>
</dbReference>
<protein>
    <submittedName>
        <fullName evidence="4">VSP</fullName>
    </submittedName>
</protein>